<dbReference type="Gene3D" id="3.10.20.550">
    <property type="entry name" value="ASAP complex, SAP18 subunit"/>
    <property type="match status" value="1"/>
</dbReference>
<keyword evidence="4" id="KW-1185">Reference proteome</keyword>
<name>A0A8C5XT24_MICMU</name>
<dbReference type="EMBL" id="ABDC03007491">
    <property type="status" value="NOT_ANNOTATED_CDS"/>
    <property type="molecule type" value="Genomic_DNA"/>
</dbReference>
<reference evidence="3" key="1">
    <citation type="submission" date="2016-12" db="EMBL/GenBank/DDBJ databases">
        <title>Mouse lemur reference genome and diversity panel.</title>
        <authorList>
            <person name="Harris R."/>
            <person name="Larsen P."/>
            <person name="Liu Y."/>
            <person name="Hughes D.S."/>
            <person name="Murali S."/>
            <person name="Raveendran M."/>
            <person name="Korchina V."/>
            <person name="Wang M."/>
            <person name="Jhangiani S."/>
            <person name="Bandaranaike D."/>
            <person name="Bellair M."/>
            <person name="Blankenburg K."/>
            <person name="Chao H."/>
            <person name="Dahdouli M."/>
            <person name="Dinh H."/>
            <person name="Doddapaneni H."/>
            <person name="English A."/>
            <person name="Firestine M."/>
            <person name="Gnanaolivu R."/>
            <person name="Gross S."/>
            <person name="Hernandez B."/>
            <person name="Javaid M."/>
            <person name="Jayaseelan J."/>
            <person name="Jones J."/>
            <person name="Khan Z."/>
            <person name="Kovar C."/>
            <person name="Kurapati P."/>
            <person name="Le B."/>
            <person name="Lee S."/>
            <person name="Li M."/>
            <person name="Mathew T."/>
            <person name="Narasimhan A."/>
            <person name="Ngo D."/>
            <person name="Nguyen L."/>
            <person name="Okwuonu G."/>
            <person name="Ongeri F."/>
            <person name="Osuji N."/>
            <person name="Pu L.-L."/>
            <person name="Puazo M."/>
            <person name="Quiroz J."/>
            <person name="Raj R."/>
            <person name="Rajbhandari K."/>
            <person name="Reid J.G."/>
            <person name="Santibanez J."/>
            <person name="Sexton D."/>
            <person name="Skinner E."/>
            <person name="Vee V."/>
            <person name="Weissenberger G."/>
            <person name="Wu Y."/>
            <person name="Xin Y."/>
            <person name="Han Y."/>
            <person name="Campbell C."/>
            <person name="Brown A."/>
            <person name="Sullivan B."/>
            <person name="Shelton J."/>
            <person name="Brown S."/>
            <person name="Dudchenko O."/>
            <person name="Machol I."/>
            <person name="Durand N."/>
            <person name="Shamim M."/>
            <person name="Lieberman A."/>
            <person name="Muzny D.M."/>
            <person name="Richards S."/>
            <person name="Yoder A."/>
            <person name="Worley K.C."/>
            <person name="Rogers J."/>
            <person name="Gibbs R.A."/>
        </authorList>
    </citation>
    <scope>NUCLEOTIDE SEQUENCE [LARGE SCALE GENOMIC DNA]</scope>
</reference>
<dbReference type="InterPro" id="IPR010516">
    <property type="entry name" value="SAP18"/>
</dbReference>
<dbReference type="GO" id="GO:0005634">
    <property type="term" value="C:nucleus"/>
    <property type="evidence" value="ECO:0007669"/>
    <property type="project" value="TreeGrafter"/>
</dbReference>
<dbReference type="GO" id="GO:0003714">
    <property type="term" value="F:transcription corepressor activity"/>
    <property type="evidence" value="ECO:0007669"/>
    <property type="project" value="TreeGrafter"/>
</dbReference>
<dbReference type="InterPro" id="IPR042534">
    <property type="entry name" value="SAP18_sf"/>
</dbReference>
<proteinExistence type="inferred from homology"/>
<reference evidence="3" key="2">
    <citation type="submission" date="2025-08" db="UniProtKB">
        <authorList>
            <consortium name="Ensembl"/>
        </authorList>
    </citation>
    <scope>IDENTIFICATION</scope>
</reference>
<organism evidence="3 4">
    <name type="scientific">Microcebus murinus</name>
    <name type="common">Gray mouse lemur</name>
    <name type="synonym">Lemur murinus</name>
    <dbReference type="NCBI Taxonomy" id="30608"/>
    <lineage>
        <taxon>Eukaryota</taxon>
        <taxon>Metazoa</taxon>
        <taxon>Chordata</taxon>
        <taxon>Craniata</taxon>
        <taxon>Vertebrata</taxon>
        <taxon>Euteleostomi</taxon>
        <taxon>Mammalia</taxon>
        <taxon>Eutheria</taxon>
        <taxon>Euarchontoglires</taxon>
        <taxon>Primates</taxon>
        <taxon>Strepsirrhini</taxon>
        <taxon>Lemuriformes</taxon>
        <taxon>Cheirogaleidae</taxon>
        <taxon>Microcebus</taxon>
    </lineage>
</organism>
<evidence type="ECO:0000256" key="1">
    <source>
        <dbReference type="ARBA" id="ARBA00009143"/>
    </source>
</evidence>
<dbReference type="PANTHER" id="PTHR13082:SF0">
    <property type="entry name" value="HISTONE DEACETYLASE COMPLEX SUBUNIT SAP18"/>
    <property type="match status" value="1"/>
</dbReference>
<dbReference type="Proteomes" id="UP000694394">
    <property type="component" value="Chromosome 6"/>
</dbReference>
<protein>
    <recommendedName>
        <fullName evidence="2">18 kDa Sin3-associated polypeptide</fullName>
    </recommendedName>
</protein>
<evidence type="ECO:0000313" key="3">
    <source>
        <dbReference type="Ensembl" id="ENSMICP00000040875.1"/>
    </source>
</evidence>
<dbReference type="Pfam" id="PF06487">
    <property type="entry name" value="SAP18"/>
    <property type="match status" value="1"/>
</dbReference>
<accession>A0A8C5XT24</accession>
<evidence type="ECO:0000256" key="2">
    <source>
        <dbReference type="ARBA" id="ARBA00030511"/>
    </source>
</evidence>
<dbReference type="AlphaFoldDB" id="A0A8C5XT24"/>
<dbReference type="Ensembl" id="ENSMICT00000069791.1">
    <property type="protein sequence ID" value="ENSMICP00000040875.1"/>
    <property type="gene ID" value="ENSMICG00000041964.1"/>
</dbReference>
<reference evidence="3" key="3">
    <citation type="submission" date="2025-09" db="UniProtKB">
        <authorList>
            <consortium name="Ensembl"/>
        </authorList>
    </citation>
    <scope>IDENTIFICATION</scope>
</reference>
<evidence type="ECO:0000313" key="4">
    <source>
        <dbReference type="Proteomes" id="UP000694394"/>
    </source>
</evidence>
<dbReference type="PANTHER" id="PTHR13082">
    <property type="entry name" value="SAP18"/>
    <property type="match status" value="1"/>
</dbReference>
<comment type="similarity">
    <text evidence="1">Belongs to the SAP18 family.</text>
</comment>
<dbReference type="GeneTree" id="ENSGT00390000003152"/>
<sequence length="154" mass="17614">MDGFSCRNIPSSELQVYTWLDATLKELTSLVKEVNPEARKKGTHFNFAIEIGSTMSGRKRTDDSMILQSQKFQIGDYLDIVITPPNRAPPPSGCTRTLLNSIYYFLNLFFGQFCKISLHVLFPPVMIAIKPLNSKQIIMHLFRSLDLDVLCYKY</sequence>